<dbReference type="PIRSF" id="PIRSF012524">
    <property type="entry name" value="YitL_S1"/>
    <property type="match status" value="1"/>
</dbReference>
<dbReference type="InterPro" id="IPR003029">
    <property type="entry name" value="S1_domain"/>
</dbReference>
<organism evidence="3 4">
    <name type="scientific">Hoylesella loescheii DSM 19665 = JCM 12249 = ATCC 15930</name>
    <dbReference type="NCBI Taxonomy" id="1122985"/>
    <lineage>
        <taxon>Bacteria</taxon>
        <taxon>Pseudomonadati</taxon>
        <taxon>Bacteroidota</taxon>
        <taxon>Bacteroidia</taxon>
        <taxon>Bacteroidales</taxon>
        <taxon>Prevotellaceae</taxon>
        <taxon>Hoylesella</taxon>
    </lineage>
</organism>
<dbReference type="eggNOG" id="COG2996">
    <property type="taxonomic scope" value="Bacteria"/>
</dbReference>
<evidence type="ECO:0000313" key="4">
    <source>
        <dbReference type="Proteomes" id="UP000027442"/>
    </source>
</evidence>
<comment type="similarity">
    <text evidence="1">Belongs to the CvfB family.</text>
</comment>
<proteinExistence type="inferred from homology"/>
<feature type="domain" description="S1 motif" evidence="2">
    <location>
        <begin position="146"/>
        <end position="208"/>
    </location>
</feature>
<dbReference type="SMART" id="SM00316">
    <property type="entry name" value="S1"/>
    <property type="match status" value="2"/>
</dbReference>
<keyword evidence="4" id="KW-1185">Reference proteome</keyword>
<sequence length="280" mass="31958">MARIRLGDYNQLEVVKEVDFGMYLDAGDEGEVLLPKRYVPKGCKLGDMLNVFLYLDQDERLVATTETPLAKVGEFACLDVSWVNEHGAFLNWGLMKDLFCPFREQKQRMKIGESYVVAVFIDEESYRIAASAKVEHFFATDFPPYNQGEEVDLLVWQPTELGFKVIVDNAYPGLVYRSQVFRSLHVGDRLRGYITGVRPDGKIDVSLQPQGRKQTTDFAETLLQYLKDNGGYCDLGDKSPAEDIKRRFEVSKKVYKKAVGDLYKRRLITIEEGGVRLVNK</sequence>
<evidence type="ECO:0000256" key="1">
    <source>
        <dbReference type="PIRNR" id="PIRNR012524"/>
    </source>
</evidence>
<evidence type="ECO:0000313" key="3">
    <source>
        <dbReference type="EMBL" id="KDR51257.1"/>
    </source>
</evidence>
<dbReference type="RefSeq" id="WP_018967995.1">
    <property type="nucleotide sequence ID" value="NZ_KB899219.1"/>
</dbReference>
<reference evidence="3 4" key="1">
    <citation type="submission" date="2013-08" db="EMBL/GenBank/DDBJ databases">
        <authorList>
            <person name="Weinstock G."/>
            <person name="Sodergren E."/>
            <person name="Wylie T."/>
            <person name="Fulton L."/>
            <person name="Fulton R."/>
            <person name="Fronick C."/>
            <person name="O'Laughlin M."/>
            <person name="Godfrey J."/>
            <person name="Miner T."/>
            <person name="Herter B."/>
            <person name="Appelbaum E."/>
            <person name="Cordes M."/>
            <person name="Lek S."/>
            <person name="Wollam A."/>
            <person name="Pepin K.H."/>
            <person name="Palsikar V.B."/>
            <person name="Mitreva M."/>
            <person name="Wilson R.K."/>
        </authorList>
    </citation>
    <scope>NUCLEOTIDE SEQUENCE [LARGE SCALE GENOMIC DNA]</scope>
    <source>
        <strain evidence="3 4">ATCC 15930</strain>
    </source>
</reference>
<gene>
    <name evidence="3" type="ORF">HMPREF1991_02710</name>
</gene>
<dbReference type="InterPro" id="IPR036388">
    <property type="entry name" value="WH-like_DNA-bd_sf"/>
</dbReference>
<dbReference type="Pfam" id="PF17783">
    <property type="entry name" value="WHD_CvfB"/>
    <property type="match status" value="1"/>
</dbReference>
<dbReference type="Proteomes" id="UP000027442">
    <property type="component" value="Unassembled WGS sequence"/>
</dbReference>
<dbReference type="EMBL" id="JNGW01000117">
    <property type="protein sequence ID" value="KDR51257.1"/>
    <property type="molecule type" value="Genomic_DNA"/>
</dbReference>
<dbReference type="Gene3D" id="1.10.10.10">
    <property type="entry name" value="Winged helix-like DNA-binding domain superfamily/Winged helix DNA-binding domain"/>
    <property type="match status" value="1"/>
</dbReference>
<dbReference type="InterPro" id="IPR012340">
    <property type="entry name" value="NA-bd_OB-fold"/>
</dbReference>
<dbReference type="Gene3D" id="2.40.50.140">
    <property type="entry name" value="Nucleic acid-binding proteins"/>
    <property type="match status" value="3"/>
</dbReference>
<dbReference type="InterPro" id="IPR039566">
    <property type="entry name" value="CvfB_S1_st"/>
</dbReference>
<dbReference type="PANTHER" id="PTHR37296">
    <property type="entry name" value="CONSERVED VIRULENCE FACTOR B"/>
    <property type="match status" value="1"/>
</dbReference>
<dbReference type="AlphaFoldDB" id="A0A069QF15"/>
<dbReference type="GO" id="GO:0003676">
    <property type="term" value="F:nucleic acid binding"/>
    <property type="evidence" value="ECO:0007669"/>
    <property type="project" value="InterPro"/>
</dbReference>
<dbReference type="InterPro" id="IPR014464">
    <property type="entry name" value="CvfB_fam"/>
</dbReference>
<dbReference type="PATRIC" id="fig|1122985.7.peg.2805"/>
<accession>A0A069QF15</accession>
<comment type="caution">
    <text evidence="3">The sequence shown here is derived from an EMBL/GenBank/DDBJ whole genome shotgun (WGS) entry which is preliminary data.</text>
</comment>
<evidence type="ECO:0000259" key="2">
    <source>
        <dbReference type="SMART" id="SM00316"/>
    </source>
</evidence>
<dbReference type="Pfam" id="PF13509">
    <property type="entry name" value="S1_2"/>
    <property type="match status" value="1"/>
</dbReference>
<name>A0A069QF15_HOYLO</name>
<feature type="domain" description="S1 motif" evidence="2">
    <location>
        <begin position="5"/>
        <end position="66"/>
    </location>
</feature>
<protein>
    <submittedName>
        <fullName evidence="3">YitL family protein</fullName>
    </submittedName>
</protein>
<dbReference type="PANTHER" id="PTHR37296:SF1">
    <property type="entry name" value="CONSERVED VIRULENCE FACTOR B"/>
    <property type="match status" value="1"/>
</dbReference>
<dbReference type="InterPro" id="IPR040764">
    <property type="entry name" value="CvfB_WH"/>
</dbReference>
<dbReference type="HOGENOM" id="CLU_064885_1_0_10"/>